<keyword evidence="2" id="KW-1003">Cell membrane</keyword>
<dbReference type="GO" id="GO:0005886">
    <property type="term" value="C:plasma membrane"/>
    <property type="evidence" value="ECO:0007669"/>
    <property type="project" value="UniProtKB-SubCell"/>
</dbReference>
<evidence type="ECO:0000313" key="10">
    <source>
        <dbReference type="EMBL" id="PJC28398.1"/>
    </source>
</evidence>
<keyword evidence="7 8" id="KW-0472">Membrane</keyword>
<evidence type="ECO:0000256" key="5">
    <source>
        <dbReference type="ARBA" id="ARBA00022692"/>
    </source>
</evidence>
<dbReference type="AlphaFoldDB" id="A0A2M8ETF9"/>
<evidence type="ECO:0000256" key="2">
    <source>
        <dbReference type="ARBA" id="ARBA00022475"/>
    </source>
</evidence>
<evidence type="ECO:0000256" key="3">
    <source>
        <dbReference type="ARBA" id="ARBA00022676"/>
    </source>
</evidence>
<feature type="transmembrane region" description="Helical" evidence="8">
    <location>
        <begin position="100"/>
        <end position="118"/>
    </location>
</feature>
<feature type="domain" description="Glycosyltransferase RgtA/B/C/D-like" evidence="9">
    <location>
        <begin position="71"/>
        <end position="209"/>
    </location>
</feature>
<feature type="transmembrane region" description="Helical" evidence="8">
    <location>
        <begin position="351"/>
        <end position="371"/>
    </location>
</feature>
<evidence type="ECO:0000259" key="9">
    <source>
        <dbReference type="Pfam" id="PF13231"/>
    </source>
</evidence>
<feature type="transmembrane region" description="Helical" evidence="8">
    <location>
        <begin position="326"/>
        <end position="345"/>
    </location>
</feature>
<evidence type="ECO:0000256" key="7">
    <source>
        <dbReference type="ARBA" id="ARBA00023136"/>
    </source>
</evidence>
<evidence type="ECO:0000256" key="4">
    <source>
        <dbReference type="ARBA" id="ARBA00022679"/>
    </source>
</evidence>
<comment type="caution">
    <text evidence="10">The sequence shown here is derived from an EMBL/GenBank/DDBJ whole genome shotgun (WGS) entry which is preliminary data.</text>
</comment>
<accession>A0A2M8ETF9</accession>
<dbReference type="PANTHER" id="PTHR33908:SF11">
    <property type="entry name" value="MEMBRANE PROTEIN"/>
    <property type="match status" value="1"/>
</dbReference>
<keyword evidence="6 8" id="KW-1133">Transmembrane helix</keyword>
<proteinExistence type="predicted"/>
<reference evidence="11" key="1">
    <citation type="submission" date="2017-09" db="EMBL/GenBank/DDBJ databases">
        <title>Depth-based differentiation of microbial function through sediment-hosted aquifers and enrichment of novel symbionts in the deep terrestrial subsurface.</title>
        <authorList>
            <person name="Probst A.J."/>
            <person name="Ladd B."/>
            <person name="Jarett J.K."/>
            <person name="Geller-Mcgrath D.E."/>
            <person name="Sieber C.M.K."/>
            <person name="Emerson J.B."/>
            <person name="Anantharaman K."/>
            <person name="Thomas B.C."/>
            <person name="Malmstrom R."/>
            <person name="Stieglmeier M."/>
            <person name="Klingl A."/>
            <person name="Woyke T."/>
            <person name="Ryan C.M."/>
            <person name="Banfield J.F."/>
        </authorList>
    </citation>
    <scope>NUCLEOTIDE SEQUENCE [LARGE SCALE GENOMIC DNA]</scope>
</reference>
<name>A0A2M8ETF9_9BACT</name>
<feature type="transmembrane region" description="Helical" evidence="8">
    <location>
        <begin position="155"/>
        <end position="185"/>
    </location>
</feature>
<protein>
    <recommendedName>
        <fullName evidence="9">Glycosyltransferase RgtA/B/C/D-like domain-containing protein</fullName>
    </recommendedName>
</protein>
<evidence type="ECO:0000256" key="6">
    <source>
        <dbReference type="ARBA" id="ARBA00022989"/>
    </source>
</evidence>
<gene>
    <name evidence="10" type="ORF">CO054_00360</name>
</gene>
<keyword evidence="5 8" id="KW-0812">Transmembrane</keyword>
<feature type="transmembrane region" description="Helical" evidence="8">
    <location>
        <begin position="378"/>
        <end position="399"/>
    </location>
</feature>
<dbReference type="InterPro" id="IPR038731">
    <property type="entry name" value="RgtA/B/C-like"/>
</dbReference>
<dbReference type="InterPro" id="IPR050297">
    <property type="entry name" value="LipidA_mod_glycosyltrf_83"/>
</dbReference>
<evidence type="ECO:0000256" key="1">
    <source>
        <dbReference type="ARBA" id="ARBA00004651"/>
    </source>
</evidence>
<dbReference type="Proteomes" id="UP000229816">
    <property type="component" value="Unassembled WGS sequence"/>
</dbReference>
<dbReference type="GO" id="GO:0009103">
    <property type="term" value="P:lipopolysaccharide biosynthetic process"/>
    <property type="evidence" value="ECO:0007669"/>
    <property type="project" value="UniProtKB-ARBA"/>
</dbReference>
<feature type="transmembrane region" description="Helical" evidence="8">
    <location>
        <begin position="75"/>
        <end position="93"/>
    </location>
</feature>
<organism evidence="10 11">
    <name type="scientific">Candidatus Shapirobacteria bacterium CG_4_9_14_0_2_um_filter_39_11</name>
    <dbReference type="NCBI Taxonomy" id="1974478"/>
    <lineage>
        <taxon>Bacteria</taxon>
        <taxon>Candidatus Shapironibacteriota</taxon>
    </lineage>
</organism>
<feature type="transmembrane region" description="Helical" evidence="8">
    <location>
        <begin position="124"/>
        <end position="143"/>
    </location>
</feature>
<dbReference type="Pfam" id="PF13231">
    <property type="entry name" value="PMT_2"/>
    <property type="match status" value="1"/>
</dbReference>
<feature type="transmembrane region" description="Helical" evidence="8">
    <location>
        <begin position="200"/>
        <end position="222"/>
    </location>
</feature>
<keyword evidence="4" id="KW-0808">Transferase</keyword>
<dbReference type="GO" id="GO:0016763">
    <property type="term" value="F:pentosyltransferase activity"/>
    <property type="evidence" value="ECO:0007669"/>
    <property type="project" value="TreeGrafter"/>
</dbReference>
<comment type="subcellular location">
    <subcellularLocation>
        <location evidence="1">Cell membrane</location>
        <topology evidence="1">Multi-pass membrane protein</topology>
    </subcellularLocation>
</comment>
<evidence type="ECO:0000313" key="11">
    <source>
        <dbReference type="Proteomes" id="UP000229816"/>
    </source>
</evidence>
<sequence>MKKVLVLVLLLSFFTLNFLSAQRESLTYDEPVHLKAGLEEWQKRDFSMDANNPPLIREIAALPVVLGIAPGRQYLPSRLTITLLGLILALVVFKYAAKKFGWQTGLIALLLFVFEPSILANSHYLTLDIGTTLFFVLAYLSFLKFLDKTSVKTTLIWGLFSGLAFASKVTIVPVLLLSFFVLALWKKKLWQKNFLKKSFLGAGVAIVAIWAVYFFTLAPVVAEREDPTRLSEKILVFAQVRNYQFLKDIIFFLKLRPIPLGYYLATLKNGLVFNLSSHRIDFLGRFYPDNRFYFLPTLLALKLPVSLLLLFFCGLLRGVKEKKKEIFLLLIPVLVMLLIFSFGHFPPRVRYLLPVYPFLIMMAALGADWLSKKHFGKVILGILLVWYFIGTIFSFPHFISYANEIAGPRQTRIFLFSDSNYDWGQGLFDLKKYVEENNIASVGLSYCGTDNPAEYGLAADRPFAERFEDRCPLYQIKLKEEGKKIIAISLTNYYYCGYYQQSEFSKKKVSEIVGDSILIFK</sequence>
<feature type="transmembrane region" description="Helical" evidence="8">
    <location>
        <begin position="260"/>
        <end position="280"/>
    </location>
</feature>
<feature type="transmembrane region" description="Helical" evidence="8">
    <location>
        <begin position="292"/>
        <end position="314"/>
    </location>
</feature>
<dbReference type="EMBL" id="PFSF01000009">
    <property type="protein sequence ID" value="PJC28398.1"/>
    <property type="molecule type" value="Genomic_DNA"/>
</dbReference>
<evidence type="ECO:0000256" key="8">
    <source>
        <dbReference type="SAM" id="Phobius"/>
    </source>
</evidence>
<keyword evidence="3" id="KW-0328">Glycosyltransferase</keyword>
<dbReference type="PANTHER" id="PTHR33908">
    <property type="entry name" value="MANNOSYLTRANSFERASE YKCB-RELATED"/>
    <property type="match status" value="1"/>
</dbReference>